<proteinExistence type="inferred from homology"/>
<evidence type="ECO:0000256" key="1">
    <source>
        <dbReference type="HAMAP-Rule" id="MF_00095"/>
    </source>
</evidence>
<dbReference type="InterPro" id="IPR005224">
    <property type="entry name" value="SfsA"/>
</dbReference>
<dbReference type="Pfam" id="PF17746">
    <property type="entry name" value="SfsA_N"/>
    <property type="match status" value="1"/>
</dbReference>
<dbReference type="NCBIfam" id="TIGR00230">
    <property type="entry name" value="sfsA"/>
    <property type="match status" value="1"/>
</dbReference>
<dbReference type="HAMAP" id="MF_00095">
    <property type="entry name" value="SfsA"/>
    <property type="match status" value="1"/>
</dbReference>
<organism evidence="4 5">
    <name type="scientific">Butyrivibrio fibrisolvens</name>
    <dbReference type="NCBI Taxonomy" id="831"/>
    <lineage>
        <taxon>Bacteria</taxon>
        <taxon>Bacillati</taxon>
        <taxon>Bacillota</taxon>
        <taxon>Clostridia</taxon>
        <taxon>Lachnospirales</taxon>
        <taxon>Lachnospiraceae</taxon>
        <taxon>Butyrivibrio</taxon>
    </lineage>
</organism>
<dbReference type="AlphaFoldDB" id="A0A1H9SUX0"/>
<dbReference type="PANTHER" id="PTHR30545">
    <property type="entry name" value="SUGAR FERMENTATION STIMULATION PROTEIN A"/>
    <property type="match status" value="1"/>
</dbReference>
<dbReference type="Proteomes" id="UP000182584">
    <property type="component" value="Unassembled WGS sequence"/>
</dbReference>
<evidence type="ECO:0000259" key="3">
    <source>
        <dbReference type="Pfam" id="PF17746"/>
    </source>
</evidence>
<dbReference type="CDD" id="cd22359">
    <property type="entry name" value="SfsA-like_bacterial"/>
    <property type="match status" value="1"/>
</dbReference>
<dbReference type="GO" id="GO:0003677">
    <property type="term" value="F:DNA binding"/>
    <property type="evidence" value="ECO:0007669"/>
    <property type="project" value="InterPro"/>
</dbReference>
<dbReference type="InterPro" id="IPR040452">
    <property type="entry name" value="SfsA_C"/>
</dbReference>
<dbReference type="PANTHER" id="PTHR30545:SF2">
    <property type="entry name" value="SUGAR FERMENTATION STIMULATION PROTEIN A"/>
    <property type="match status" value="1"/>
</dbReference>
<comment type="similarity">
    <text evidence="1">Belongs to the SfsA family.</text>
</comment>
<dbReference type="eggNOG" id="COG1489">
    <property type="taxonomic scope" value="Bacteria"/>
</dbReference>
<dbReference type="Gene3D" id="2.40.50.580">
    <property type="match status" value="1"/>
</dbReference>
<sequence length="273" mass="31192">MVYQKLTVCNCKGTNKGGSRLSGHVAHATPDRRLRRTRIFRSIFHSKEKSKTDLEKKMKYKNIKKAKFISRPNRFIAKVDIDGKEVTVHVKNTGRCKELLLPGCTVYLDKADNLDRKTPYDLVAVEHNDSIINIDSQAPNVVVREWLLRQGQYSLVKPEYKYGDSRIDFYMEKGQEKYLMEVKGCTLFIDGIGYFPDAPTQRGARHLRELTAAIKKGYHAVIAFVIQGEGISEVRPNEATDPDFAKAYYEALDAGVEVLFLKCKVRADELWII</sequence>
<dbReference type="InterPro" id="IPR041465">
    <property type="entry name" value="SfsA_N"/>
</dbReference>
<dbReference type="Pfam" id="PF03749">
    <property type="entry name" value="SfsA"/>
    <property type="match status" value="1"/>
</dbReference>
<gene>
    <name evidence="1" type="primary">sfsA</name>
    <name evidence="4" type="ORF">SAMN04487884_1132</name>
</gene>
<evidence type="ECO:0000313" key="4">
    <source>
        <dbReference type="EMBL" id="SER88193.1"/>
    </source>
</evidence>
<accession>A0A1H9SUX0</accession>
<protein>
    <recommendedName>
        <fullName evidence="1">Sugar fermentation stimulation protein homolog</fullName>
    </recommendedName>
</protein>
<feature type="domain" description="Sugar fermentation stimulation protein C-terminal" evidence="2">
    <location>
        <begin position="138"/>
        <end position="268"/>
    </location>
</feature>
<reference evidence="4 5" key="1">
    <citation type="submission" date="2016-10" db="EMBL/GenBank/DDBJ databases">
        <authorList>
            <person name="de Groot N.N."/>
        </authorList>
    </citation>
    <scope>NUCLEOTIDE SEQUENCE [LARGE SCALE GENOMIC DNA]</scope>
    <source>
        <strain evidence="4 5">AR40</strain>
    </source>
</reference>
<dbReference type="EMBL" id="FOGJ01000013">
    <property type="protein sequence ID" value="SER88193.1"/>
    <property type="molecule type" value="Genomic_DNA"/>
</dbReference>
<evidence type="ECO:0000313" key="5">
    <source>
        <dbReference type="Proteomes" id="UP000182584"/>
    </source>
</evidence>
<name>A0A1H9SUX0_BUTFI</name>
<dbReference type="Gene3D" id="3.40.1350.60">
    <property type="match status" value="1"/>
</dbReference>
<feature type="domain" description="SfsA N-terminal OB" evidence="3">
    <location>
        <begin position="69"/>
        <end position="134"/>
    </location>
</feature>
<dbReference type="FunFam" id="2.40.50.580:FF:000002">
    <property type="entry name" value="Sugar fermentation stimulation protein homolog"/>
    <property type="match status" value="1"/>
</dbReference>
<evidence type="ECO:0000259" key="2">
    <source>
        <dbReference type="Pfam" id="PF03749"/>
    </source>
</evidence>